<dbReference type="GeneID" id="32900970"/>
<evidence type="ECO:0000313" key="2">
    <source>
        <dbReference type="Proteomes" id="UP000249949"/>
    </source>
</evidence>
<accession>A0A2Z2HS33</accession>
<keyword evidence="2" id="KW-1185">Reference proteome</keyword>
<sequence>MTDIIWGNGQKIISTDSFQINVTHRKDGNSDEYPDSVKIIISGVDLPGLSDNKSDWTVENLQSVIVNAFLKCEIDSKTPEGHLIAKVSHSGAAGY</sequence>
<organism evidence="1 2">
    <name type="scientific">Candidatus Nitrosomarinus catalinensis</name>
    <dbReference type="NCBI Taxonomy" id="1898749"/>
    <lineage>
        <taxon>Archaea</taxon>
        <taxon>Nitrososphaerota</taxon>
        <taxon>Nitrososphaeria</taxon>
        <taxon>Nitrosopumilales</taxon>
        <taxon>Nitrosopumilaceae</taxon>
        <taxon>Candidatus Nitrosomarinus</taxon>
    </lineage>
</organism>
<name>A0A2Z2HS33_9ARCH</name>
<gene>
    <name evidence="1" type="ORF">NMSP_0477</name>
</gene>
<proteinExistence type="predicted"/>
<dbReference type="AlphaFoldDB" id="A0A2Z2HS33"/>
<dbReference type="EMBL" id="CP021324">
    <property type="protein sequence ID" value="ARS64100.1"/>
    <property type="molecule type" value="Genomic_DNA"/>
</dbReference>
<dbReference type="Proteomes" id="UP000249949">
    <property type="component" value="Chromosome"/>
</dbReference>
<protein>
    <submittedName>
        <fullName evidence="1">Uncharacterized protein</fullName>
    </submittedName>
</protein>
<dbReference type="RefSeq" id="WP_086907271.1">
    <property type="nucleotide sequence ID" value="NZ_CP021324.1"/>
</dbReference>
<dbReference type="OrthoDB" id="1369at2157"/>
<dbReference type="KEGG" id="nct:NMSP_0477"/>
<reference evidence="1 2" key="1">
    <citation type="journal article" date="2017" name="Environ. Microbiol.">
        <title>Genome and epigenome of a novel marine Thaumarchaeota strain suggest viral infection, phosphorothioation DNA modification and multiple restriction systems.</title>
        <authorList>
            <person name="Ahlgren N.A."/>
            <person name="Chen Y."/>
            <person name="Needham D.M."/>
            <person name="Parada A.E."/>
            <person name="Sachdeva R."/>
            <person name="Trinh V."/>
            <person name="Chen T."/>
            <person name="Fuhrman J.A."/>
        </authorList>
    </citation>
    <scope>NUCLEOTIDE SEQUENCE [LARGE SCALE GENOMIC DNA]</scope>
    <source>
        <strain evidence="1 2">SPOT01</strain>
    </source>
</reference>
<evidence type="ECO:0000313" key="1">
    <source>
        <dbReference type="EMBL" id="ARS64100.1"/>
    </source>
</evidence>